<name>A0AAV5DTV7_ELECO</name>
<keyword evidence="2" id="KW-1185">Reference proteome</keyword>
<accession>A0AAV5DTV7</accession>
<dbReference type="AlphaFoldDB" id="A0AAV5DTV7"/>
<dbReference type="InterPro" id="IPR023123">
    <property type="entry name" value="Tubulin_C"/>
</dbReference>
<protein>
    <submittedName>
        <fullName evidence="1">Uncharacterized protein</fullName>
    </submittedName>
</protein>
<gene>
    <name evidence="1" type="primary">gb01236</name>
    <name evidence="1" type="ORF">PR202_gb01236</name>
</gene>
<evidence type="ECO:0000313" key="1">
    <source>
        <dbReference type="EMBL" id="GJN14413.1"/>
    </source>
</evidence>
<proteinExistence type="predicted"/>
<reference evidence="1" key="1">
    <citation type="journal article" date="2018" name="DNA Res.">
        <title>Multiple hybrid de novo genome assembly of finger millet, an orphan allotetraploid crop.</title>
        <authorList>
            <person name="Hatakeyama M."/>
            <person name="Aluri S."/>
            <person name="Balachadran M.T."/>
            <person name="Sivarajan S.R."/>
            <person name="Patrignani A."/>
            <person name="Gruter S."/>
            <person name="Poveda L."/>
            <person name="Shimizu-Inatsugi R."/>
            <person name="Baeten J."/>
            <person name="Francoijs K.J."/>
            <person name="Nataraja K.N."/>
            <person name="Reddy Y.A.N."/>
            <person name="Phadnis S."/>
            <person name="Ravikumar R.L."/>
            <person name="Schlapbach R."/>
            <person name="Sreeman S.M."/>
            <person name="Shimizu K.K."/>
        </authorList>
    </citation>
    <scope>NUCLEOTIDE SEQUENCE</scope>
</reference>
<dbReference type="Gene3D" id="1.10.287.600">
    <property type="entry name" value="Helix hairpin bin"/>
    <property type="match status" value="1"/>
</dbReference>
<sequence length="162" mass="17245">MFRRKAFLRLHTGEGMDEMQFTEEADYDDEKEALASLQHTPLTGCPRRSVTRSRALARIAPAAVGNSIQSGLARISLFSLPTRPMAAAARPLALLASASKAFGASSRLAVPPSRLPRATVLALRGRRSFAAAAGGVVMGKAGAVDADAGMNAHQRRLLFEDE</sequence>
<dbReference type="Proteomes" id="UP001054889">
    <property type="component" value="Unassembled WGS sequence"/>
</dbReference>
<comment type="caution">
    <text evidence="1">The sequence shown here is derived from an EMBL/GenBank/DDBJ whole genome shotgun (WGS) entry which is preliminary data.</text>
</comment>
<evidence type="ECO:0000313" key="2">
    <source>
        <dbReference type="Proteomes" id="UP001054889"/>
    </source>
</evidence>
<dbReference type="EMBL" id="BQKI01000071">
    <property type="protein sequence ID" value="GJN14413.1"/>
    <property type="molecule type" value="Genomic_DNA"/>
</dbReference>
<reference evidence="1" key="2">
    <citation type="submission" date="2021-12" db="EMBL/GenBank/DDBJ databases">
        <title>Resequencing data analysis of finger millet.</title>
        <authorList>
            <person name="Hatakeyama M."/>
            <person name="Aluri S."/>
            <person name="Balachadran M.T."/>
            <person name="Sivarajan S.R."/>
            <person name="Poveda L."/>
            <person name="Shimizu-Inatsugi R."/>
            <person name="Schlapbach R."/>
            <person name="Sreeman S.M."/>
            <person name="Shimizu K.K."/>
        </authorList>
    </citation>
    <scope>NUCLEOTIDE SEQUENCE</scope>
</reference>
<organism evidence="1 2">
    <name type="scientific">Eleusine coracana subsp. coracana</name>
    <dbReference type="NCBI Taxonomy" id="191504"/>
    <lineage>
        <taxon>Eukaryota</taxon>
        <taxon>Viridiplantae</taxon>
        <taxon>Streptophyta</taxon>
        <taxon>Embryophyta</taxon>
        <taxon>Tracheophyta</taxon>
        <taxon>Spermatophyta</taxon>
        <taxon>Magnoliopsida</taxon>
        <taxon>Liliopsida</taxon>
        <taxon>Poales</taxon>
        <taxon>Poaceae</taxon>
        <taxon>PACMAD clade</taxon>
        <taxon>Chloridoideae</taxon>
        <taxon>Cynodonteae</taxon>
        <taxon>Eleusininae</taxon>
        <taxon>Eleusine</taxon>
    </lineage>
</organism>